<keyword evidence="6" id="KW-0804">Transcription</keyword>
<evidence type="ECO:0000256" key="3">
    <source>
        <dbReference type="ARBA" id="ARBA00023012"/>
    </source>
</evidence>
<feature type="DNA-binding region" description="OmpR/PhoB-type" evidence="8">
    <location>
        <begin position="123"/>
        <end position="224"/>
    </location>
</feature>
<dbReference type="FunFam" id="1.10.10.10:FF:000018">
    <property type="entry name" value="DNA-binding response regulator ResD"/>
    <property type="match status" value="1"/>
</dbReference>
<dbReference type="InterPro" id="IPR001789">
    <property type="entry name" value="Sig_transdc_resp-reg_receiver"/>
</dbReference>
<dbReference type="InterPro" id="IPR036388">
    <property type="entry name" value="WH-like_DNA-bd_sf"/>
</dbReference>
<evidence type="ECO:0000256" key="2">
    <source>
        <dbReference type="ARBA" id="ARBA00022553"/>
    </source>
</evidence>
<dbReference type="PANTHER" id="PTHR48111">
    <property type="entry name" value="REGULATOR OF RPOS"/>
    <property type="match status" value="1"/>
</dbReference>
<dbReference type="Pfam" id="PF00486">
    <property type="entry name" value="Trans_reg_C"/>
    <property type="match status" value="1"/>
</dbReference>
<keyword evidence="4" id="KW-0805">Transcription regulation</keyword>
<dbReference type="Gene3D" id="1.10.10.10">
    <property type="entry name" value="Winged helix-like DNA-binding domain superfamily/Winged helix DNA-binding domain"/>
    <property type="match status" value="1"/>
</dbReference>
<keyword evidence="2 7" id="KW-0597">Phosphoprotein</keyword>
<comment type="subcellular location">
    <subcellularLocation>
        <location evidence="1">Cytoplasm</location>
    </subcellularLocation>
</comment>
<dbReference type="PROSITE" id="PS51755">
    <property type="entry name" value="OMPR_PHOB"/>
    <property type="match status" value="1"/>
</dbReference>
<keyword evidence="3" id="KW-0902">Two-component regulatory system</keyword>
<gene>
    <name evidence="11" type="ORF">SAMN04488054_1057</name>
</gene>
<dbReference type="GO" id="GO:0005829">
    <property type="term" value="C:cytosol"/>
    <property type="evidence" value="ECO:0007669"/>
    <property type="project" value="TreeGrafter"/>
</dbReference>
<dbReference type="Gene3D" id="6.10.250.690">
    <property type="match status" value="1"/>
</dbReference>
<protein>
    <submittedName>
        <fullName evidence="11">DNA-binding response regulator, OmpR family, contains REC and winged-helix (WHTH) domain</fullName>
    </submittedName>
</protein>
<dbReference type="AlphaFoldDB" id="A0A1I4KHP5"/>
<reference evidence="11 12" key="1">
    <citation type="submission" date="2016-10" db="EMBL/GenBank/DDBJ databases">
        <authorList>
            <person name="de Groot N.N."/>
        </authorList>
    </citation>
    <scope>NUCLEOTIDE SEQUENCE [LARGE SCALE GENOMIC DNA]</scope>
    <source>
        <strain evidence="11 12">CGMCC 1.6134</strain>
    </source>
</reference>
<dbReference type="InterPro" id="IPR011006">
    <property type="entry name" value="CheY-like_superfamily"/>
</dbReference>
<dbReference type="SUPFAM" id="SSF52172">
    <property type="entry name" value="CheY-like"/>
    <property type="match status" value="1"/>
</dbReference>
<evidence type="ECO:0000259" key="10">
    <source>
        <dbReference type="PROSITE" id="PS51755"/>
    </source>
</evidence>
<dbReference type="STRING" id="266892.SAMN04488054_1057"/>
<dbReference type="Gene3D" id="3.40.50.2300">
    <property type="match status" value="1"/>
</dbReference>
<dbReference type="EMBL" id="FOTY01000005">
    <property type="protein sequence ID" value="SFL77957.1"/>
    <property type="molecule type" value="Genomic_DNA"/>
</dbReference>
<dbReference type="GO" id="GO:0000976">
    <property type="term" value="F:transcription cis-regulatory region binding"/>
    <property type="evidence" value="ECO:0007669"/>
    <property type="project" value="TreeGrafter"/>
</dbReference>
<dbReference type="SMART" id="SM00448">
    <property type="entry name" value="REC"/>
    <property type="match status" value="1"/>
</dbReference>
<evidence type="ECO:0000313" key="12">
    <source>
        <dbReference type="Proteomes" id="UP000199668"/>
    </source>
</evidence>
<keyword evidence="12" id="KW-1185">Reference proteome</keyword>
<dbReference type="RefSeq" id="WP_090926118.1">
    <property type="nucleotide sequence ID" value="NZ_FOTY01000005.1"/>
</dbReference>
<dbReference type="InterPro" id="IPR039420">
    <property type="entry name" value="WalR-like"/>
</dbReference>
<feature type="domain" description="Response regulatory" evidence="9">
    <location>
        <begin position="4"/>
        <end position="115"/>
    </location>
</feature>
<sequence>MGNHILYVEDDKEIADLVLHDLHDKGYECTWLRSGQQLEDHLPDTDLLLLDIMLPGLDGFTLGKRIRGQYSSLPILCLTARTAIEDKLTGLGFADDYLTKPFHPEELLLRIDILLKRYDKVRLDTLTLRHLSIDLNANHIVNTETGREIILTEKQFKIFRYLLKNANHILTKEQIYSNVWQEPYIEGDKTLTVHIRYLRQKLEKDPQNPEIIETIRGLGYRVRR</sequence>
<evidence type="ECO:0000256" key="8">
    <source>
        <dbReference type="PROSITE-ProRule" id="PRU01091"/>
    </source>
</evidence>
<dbReference type="InterPro" id="IPR001867">
    <property type="entry name" value="OmpR/PhoB-type_DNA-bd"/>
</dbReference>
<evidence type="ECO:0000256" key="7">
    <source>
        <dbReference type="PROSITE-ProRule" id="PRU00169"/>
    </source>
</evidence>
<evidence type="ECO:0000256" key="5">
    <source>
        <dbReference type="ARBA" id="ARBA00023125"/>
    </source>
</evidence>
<name>A0A1I4KHP5_9BACI</name>
<dbReference type="PANTHER" id="PTHR48111:SF1">
    <property type="entry name" value="TWO-COMPONENT RESPONSE REGULATOR ORR33"/>
    <property type="match status" value="1"/>
</dbReference>
<dbReference type="Pfam" id="PF00072">
    <property type="entry name" value="Response_reg"/>
    <property type="match status" value="1"/>
</dbReference>
<accession>A0A1I4KHP5</accession>
<feature type="modified residue" description="4-aspartylphosphate" evidence="7">
    <location>
        <position position="51"/>
    </location>
</feature>
<dbReference type="SMART" id="SM00862">
    <property type="entry name" value="Trans_reg_C"/>
    <property type="match status" value="1"/>
</dbReference>
<evidence type="ECO:0000256" key="1">
    <source>
        <dbReference type="ARBA" id="ARBA00004496"/>
    </source>
</evidence>
<dbReference type="GO" id="GO:0032993">
    <property type="term" value="C:protein-DNA complex"/>
    <property type="evidence" value="ECO:0007669"/>
    <property type="project" value="TreeGrafter"/>
</dbReference>
<dbReference type="Proteomes" id="UP000199668">
    <property type="component" value="Unassembled WGS sequence"/>
</dbReference>
<dbReference type="CDD" id="cd00383">
    <property type="entry name" value="trans_reg_C"/>
    <property type="match status" value="1"/>
</dbReference>
<dbReference type="InterPro" id="IPR016032">
    <property type="entry name" value="Sig_transdc_resp-reg_C-effctor"/>
</dbReference>
<dbReference type="GO" id="GO:0006355">
    <property type="term" value="P:regulation of DNA-templated transcription"/>
    <property type="evidence" value="ECO:0007669"/>
    <property type="project" value="InterPro"/>
</dbReference>
<evidence type="ECO:0000256" key="4">
    <source>
        <dbReference type="ARBA" id="ARBA00023015"/>
    </source>
</evidence>
<evidence type="ECO:0000259" key="9">
    <source>
        <dbReference type="PROSITE" id="PS50110"/>
    </source>
</evidence>
<evidence type="ECO:0000256" key="6">
    <source>
        <dbReference type="ARBA" id="ARBA00023163"/>
    </source>
</evidence>
<dbReference type="SUPFAM" id="SSF46894">
    <property type="entry name" value="C-terminal effector domain of the bipartite response regulators"/>
    <property type="match status" value="1"/>
</dbReference>
<dbReference type="GO" id="GO:0000156">
    <property type="term" value="F:phosphorelay response regulator activity"/>
    <property type="evidence" value="ECO:0007669"/>
    <property type="project" value="TreeGrafter"/>
</dbReference>
<dbReference type="PROSITE" id="PS50110">
    <property type="entry name" value="RESPONSE_REGULATORY"/>
    <property type="match status" value="1"/>
</dbReference>
<dbReference type="OrthoDB" id="9802426at2"/>
<keyword evidence="5 8" id="KW-0238">DNA-binding</keyword>
<feature type="domain" description="OmpR/PhoB-type" evidence="10">
    <location>
        <begin position="123"/>
        <end position="224"/>
    </location>
</feature>
<organism evidence="11 12">
    <name type="scientific">Salibacterium qingdaonense</name>
    <dbReference type="NCBI Taxonomy" id="266892"/>
    <lineage>
        <taxon>Bacteria</taxon>
        <taxon>Bacillati</taxon>
        <taxon>Bacillota</taxon>
        <taxon>Bacilli</taxon>
        <taxon>Bacillales</taxon>
        <taxon>Bacillaceae</taxon>
    </lineage>
</organism>
<proteinExistence type="predicted"/>
<evidence type="ECO:0000313" key="11">
    <source>
        <dbReference type="EMBL" id="SFL77957.1"/>
    </source>
</evidence>